<accession>A0A1I0CNZ6</accession>
<dbReference type="GO" id="GO:0006284">
    <property type="term" value="P:base-excision repair"/>
    <property type="evidence" value="ECO:0007669"/>
    <property type="project" value="InterPro"/>
</dbReference>
<feature type="active site" description="Proton donor; for beta-elimination activity" evidence="15">
    <location>
        <position position="57"/>
    </location>
</feature>
<keyword evidence="5 15" id="KW-0227">DNA damage</keyword>
<dbReference type="Pfam" id="PF01149">
    <property type="entry name" value="Fapy_DNA_glyco"/>
    <property type="match status" value="1"/>
</dbReference>
<evidence type="ECO:0000256" key="3">
    <source>
        <dbReference type="ARBA" id="ARBA00011245"/>
    </source>
</evidence>
<comment type="subunit">
    <text evidence="3 15">Monomer.</text>
</comment>
<organism evidence="18 19">
    <name type="scientific">Thalassotalea agarivorans</name>
    <name type="common">Thalassomonas agarivorans</name>
    <dbReference type="NCBI Taxonomy" id="349064"/>
    <lineage>
        <taxon>Bacteria</taxon>
        <taxon>Pseudomonadati</taxon>
        <taxon>Pseudomonadota</taxon>
        <taxon>Gammaproteobacteria</taxon>
        <taxon>Alteromonadales</taxon>
        <taxon>Colwelliaceae</taxon>
        <taxon>Thalassotalea</taxon>
    </lineage>
</organism>
<dbReference type="GO" id="GO:0140078">
    <property type="term" value="F:class I DNA-(apurinic or apyrimidinic site) endonuclease activity"/>
    <property type="evidence" value="ECO:0007669"/>
    <property type="project" value="UniProtKB-EC"/>
</dbReference>
<feature type="binding site" evidence="15">
    <location>
        <position position="109"/>
    </location>
    <ligand>
        <name>DNA</name>
        <dbReference type="ChEBI" id="CHEBI:16991"/>
    </ligand>
</feature>
<keyword evidence="7 15" id="KW-0378">Hydrolase</keyword>
<keyword evidence="9 15" id="KW-0238">DNA-binding</keyword>
<name>A0A1I0CNZ6_THASX</name>
<evidence type="ECO:0000313" key="18">
    <source>
        <dbReference type="EMBL" id="SET20738.1"/>
    </source>
</evidence>
<dbReference type="CDD" id="cd08966">
    <property type="entry name" value="EcFpg-like_N"/>
    <property type="match status" value="1"/>
</dbReference>
<proteinExistence type="inferred from homology"/>
<feature type="active site" description="Schiff-base intermediate with DNA" evidence="15">
    <location>
        <position position="2"/>
    </location>
</feature>
<dbReference type="SUPFAM" id="SSF57716">
    <property type="entry name" value="Glucocorticoid receptor-like (DNA-binding domain)"/>
    <property type="match status" value="1"/>
</dbReference>
<feature type="active site" description="Proton donor" evidence="15">
    <location>
        <position position="3"/>
    </location>
</feature>
<dbReference type="SMART" id="SM01232">
    <property type="entry name" value="H2TH"/>
    <property type="match status" value="1"/>
</dbReference>
<dbReference type="FunFam" id="3.20.190.10:FF:000001">
    <property type="entry name" value="Formamidopyrimidine-DNA glycosylase"/>
    <property type="match status" value="1"/>
</dbReference>
<evidence type="ECO:0000259" key="17">
    <source>
        <dbReference type="PROSITE" id="PS51068"/>
    </source>
</evidence>
<dbReference type="SMART" id="SM00898">
    <property type="entry name" value="Fapy_DNA_glyco"/>
    <property type="match status" value="1"/>
</dbReference>
<dbReference type="PROSITE" id="PS51066">
    <property type="entry name" value="ZF_FPG_2"/>
    <property type="match status" value="1"/>
</dbReference>
<dbReference type="InterPro" id="IPR012319">
    <property type="entry name" value="FPG_cat"/>
</dbReference>
<dbReference type="GO" id="GO:0008270">
    <property type="term" value="F:zinc ion binding"/>
    <property type="evidence" value="ECO:0007669"/>
    <property type="project" value="UniProtKB-UniRule"/>
</dbReference>
<dbReference type="STRING" id="349064.SAMN05660429_01252"/>
<dbReference type="InterPro" id="IPR015886">
    <property type="entry name" value="H2TH_FPG"/>
</dbReference>
<evidence type="ECO:0000256" key="5">
    <source>
        <dbReference type="ARBA" id="ARBA00022763"/>
    </source>
</evidence>
<dbReference type="PANTHER" id="PTHR22993:SF9">
    <property type="entry name" value="FORMAMIDOPYRIMIDINE-DNA GLYCOSYLASE"/>
    <property type="match status" value="1"/>
</dbReference>
<comment type="similarity">
    <text evidence="2 15">Belongs to the FPG family.</text>
</comment>
<dbReference type="NCBIfam" id="NF002211">
    <property type="entry name" value="PRK01103.1"/>
    <property type="match status" value="1"/>
</dbReference>
<dbReference type="EMBL" id="FOHK01000005">
    <property type="protein sequence ID" value="SET20738.1"/>
    <property type="molecule type" value="Genomic_DNA"/>
</dbReference>
<evidence type="ECO:0000256" key="9">
    <source>
        <dbReference type="ARBA" id="ARBA00023125"/>
    </source>
</evidence>
<dbReference type="SUPFAM" id="SSF81624">
    <property type="entry name" value="N-terminal domain of MutM-like DNA repair proteins"/>
    <property type="match status" value="1"/>
</dbReference>
<dbReference type="EC" id="3.2.2.23" evidence="15"/>
<feature type="binding site" evidence="15">
    <location>
        <position position="151"/>
    </location>
    <ligand>
        <name>DNA</name>
        <dbReference type="ChEBI" id="CHEBI:16991"/>
    </ligand>
</feature>
<dbReference type="Gene3D" id="3.20.190.10">
    <property type="entry name" value="MutM-like, N-terminal"/>
    <property type="match status" value="1"/>
</dbReference>
<evidence type="ECO:0000313" key="19">
    <source>
        <dbReference type="Proteomes" id="UP000199308"/>
    </source>
</evidence>
<keyword evidence="6 15" id="KW-0863">Zinc-finger</keyword>
<dbReference type="Pfam" id="PF06827">
    <property type="entry name" value="zf-FPG_IleRS"/>
    <property type="match status" value="1"/>
</dbReference>
<dbReference type="InterPro" id="IPR010979">
    <property type="entry name" value="Ribosomal_uS13-like_H2TH"/>
</dbReference>
<dbReference type="Gene3D" id="1.10.8.50">
    <property type="match status" value="1"/>
</dbReference>
<feature type="binding site" evidence="15">
    <location>
        <position position="90"/>
    </location>
    <ligand>
        <name>DNA</name>
        <dbReference type="ChEBI" id="CHEBI:16991"/>
    </ligand>
</feature>
<dbReference type="AlphaFoldDB" id="A0A1I0CNZ6"/>
<feature type="active site" description="Proton donor; for delta-elimination activity" evidence="15">
    <location>
        <position position="260"/>
    </location>
</feature>
<dbReference type="PROSITE" id="PS51068">
    <property type="entry name" value="FPG_CAT"/>
    <property type="match status" value="1"/>
</dbReference>
<keyword evidence="10 15" id="KW-0234">DNA repair</keyword>
<evidence type="ECO:0000256" key="4">
    <source>
        <dbReference type="ARBA" id="ARBA00022723"/>
    </source>
</evidence>
<evidence type="ECO:0000256" key="2">
    <source>
        <dbReference type="ARBA" id="ARBA00009409"/>
    </source>
</evidence>
<evidence type="ECO:0000256" key="13">
    <source>
        <dbReference type="ARBA" id="ARBA00023295"/>
    </source>
</evidence>
<comment type="catalytic activity">
    <reaction evidence="1 15">
        <text>Hydrolysis of DNA containing ring-opened 7-methylguanine residues, releasing 2,6-diamino-4-hydroxy-5-(N-methyl)formamidopyrimidine.</text>
        <dbReference type="EC" id="3.2.2.23"/>
    </reaction>
</comment>
<comment type="cofactor">
    <cofactor evidence="15">
        <name>Zn(2+)</name>
        <dbReference type="ChEBI" id="CHEBI:29105"/>
    </cofactor>
    <text evidence="15">Binds 1 zinc ion per subunit.</text>
</comment>
<dbReference type="NCBIfam" id="TIGR00577">
    <property type="entry name" value="fpg"/>
    <property type="match status" value="1"/>
</dbReference>
<keyword evidence="12 15" id="KW-0511">Multifunctional enzyme</keyword>
<dbReference type="RefSeq" id="WP_093328555.1">
    <property type="nucleotide sequence ID" value="NZ_AP027363.1"/>
</dbReference>
<dbReference type="InterPro" id="IPR020629">
    <property type="entry name" value="FPG_Glyclase"/>
</dbReference>
<keyword evidence="4 15" id="KW-0479">Metal-binding</keyword>
<dbReference type="InterPro" id="IPR000214">
    <property type="entry name" value="Znf_DNA_glyclase/AP_lyase"/>
</dbReference>
<dbReference type="PANTHER" id="PTHR22993">
    <property type="entry name" value="FORMAMIDOPYRIMIDINE-DNA GLYCOSYLASE"/>
    <property type="match status" value="1"/>
</dbReference>
<feature type="domain" description="FPG-type" evidence="16">
    <location>
        <begin position="236"/>
        <end position="270"/>
    </location>
</feature>
<evidence type="ECO:0000256" key="1">
    <source>
        <dbReference type="ARBA" id="ARBA00001668"/>
    </source>
</evidence>
<dbReference type="InterPro" id="IPR010663">
    <property type="entry name" value="Znf_FPG/IleRS"/>
</dbReference>
<evidence type="ECO:0000256" key="15">
    <source>
        <dbReference type="HAMAP-Rule" id="MF_00103"/>
    </source>
</evidence>
<comment type="function">
    <text evidence="15">Involved in base excision repair of DNA damaged by oxidation or by mutagenic agents. Acts as DNA glycosylase that recognizes and removes damaged bases. Has a preference for oxidized purines, such as 7,8-dihydro-8-oxoguanine (8-oxoG). Has AP (apurinic/apyrimidinic) lyase activity and introduces nicks in the DNA strand. Cleaves the DNA backbone by beta-delta elimination to generate a single-strand break at the site of the removed base with both 3'- and 5'-phosphates.</text>
</comment>
<comment type="catalytic activity">
    <reaction evidence="14 15">
        <text>2'-deoxyribonucleotide-(2'-deoxyribose 5'-phosphate)-2'-deoxyribonucleotide-DNA = a 3'-end 2'-deoxyribonucleotide-(2,3-dehydro-2,3-deoxyribose 5'-phosphate)-DNA + a 5'-end 5'-phospho-2'-deoxyribonucleoside-DNA + H(+)</text>
        <dbReference type="Rhea" id="RHEA:66592"/>
        <dbReference type="Rhea" id="RHEA-COMP:13180"/>
        <dbReference type="Rhea" id="RHEA-COMP:16897"/>
        <dbReference type="Rhea" id="RHEA-COMP:17067"/>
        <dbReference type="ChEBI" id="CHEBI:15378"/>
        <dbReference type="ChEBI" id="CHEBI:136412"/>
        <dbReference type="ChEBI" id="CHEBI:157695"/>
        <dbReference type="ChEBI" id="CHEBI:167181"/>
        <dbReference type="EC" id="4.2.99.18"/>
    </reaction>
</comment>
<dbReference type="SUPFAM" id="SSF46946">
    <property type="entry name" value="S13-like H2TH domain"/>
    <property type="match status" value="1"/>
</dbReference>
<evidence type="ECO:0000256" key="12">
    <source>
        <dbReference type="ARBA" id="ARBA00023268"/>
    </source>
</evidence>
<dbReference type="Proteomes" id="UP000199308">
    <property type="component" value="Unassembled WGS sequence"/>
</dbReference>
<dbReference type="Pfam" id="PF06831">
    <property type="entry name" value="H2TH"/>
    <property type="match status" value="1"/>
</dbReference>
<evidence type="ECO:0000256" key="10">
    <source>
        <dbReference type="ARBA" id="ARBA00023204"/>
    </source>
</evidence>
<dbReference type="InterPro" id="IPR035937">
    <property type="entry name" value="FPG_N"/>
</dbReference>
<sequence>MPELPEVEVCRLGISPHIQDQTITDIVVRQWQLRWPIPEEVKTITGQKVVSVKRRSKYLLIAFNTGTLVLHLGMSGTLRILPTKTQPVKHDHVDIHFDNGVMLKLNDPRRFGAVLWLPEHQDVDGILAKLGPEPLTEAFNGDYLADKAKNRTTAIKQFIMNNPIVVGVGNIYANESLFMAGIRPDAQAGKLSKKRLTLLVDCIKQVLEKAIAQGGTTLKDFTQSDGKPGYFAQELQIYGKAGKPCPKCQSPLMEIRQSGRSSVFCKSCQKK</sequence>
<dbReference type="EC" id="4.2.99.18" evidence="15"/>
<dbReference type="GO" id="GO:0003684">
    <property type="term" value="F:damaged DNA binding"/>
    <property type="evidence" value="ECO:0007669"/>
    <property type="project" value="InterPro"/>
</dbReference>
<feature type="domain" description="Formamidopyrimidine-DNA glycosylase catalytic" evidence="17">
    <location>
        <begin position="2"/>
        <end position="112"/>
    </location>
</feature>
<evidence type="ECO:0000259" key="16">
    <source>
        <dbReference type="PROSITE" id="PS51066"/>
    </source>
</evidence>
<evidence type="ECO:0000256" key="7">
    <source>
        <dbReference type="ARBA" id="ARBA00022801"/>
    </source>
</evidence>
<evidence type="ECO:0000256" key="11">
    <source>
        <dbReference type="ARBA" id="ARBA00023239"/>
    </source>
</evidence>
<dbReference type="OrthoDB" id="9800855at2"/>
<keyword evidence="8 15" id="KW-0862">Zinc</keyword>
<keyword evidence="11 15" id="KW-0456">Lyase</keyword>
<protein>
    <recommendedName>
        <fullName evidence="15">Formamidopyrimidine-DNA glycosylase</fullName>
        <shortName evidence="15">Fapy-DNA glycosylase</shortName>
        <ecNumber evidence="15">3.2.2.23</ecNumber>
    </recommendedName>
    <alternativeName>
        <fullName evidence="15">DNA-(apurinic or apyrimidinic site) lyase MutM</fullName>
        <shortName evidence="15">AP lyase MutM</shortName>
        <ecNumber evidence="15">4.2.99.18</ecNumber>
    </alternativeName>
</protein>
<evidence type="ECO:0000256" key="8">
    <source>
        <dbReference type="ARBA" id="ARBA00022833"/>
    </source>
</evidence>
<evidence type="ECO:0000256" key="14">
    <source>
        <dbReference type="ARBA" id="ARBA00044632"/>
    </source>
</evidence>
<gene>
    <name evidence="15" type="primary">mutM</name>
    <name evidence="15" type="synonym">fpg</name>
    <name evidence="18" type="ORF">SAMN05660429_01252</name>
</gene>
<keyword evidence="13 15" id="KW-0326">Glycosidase</keyword>
<evidence type="ECO:0000256" key="6">
    <source>
        <dbReference type="ARBA" id="ARBA00022771"/>
    </source>
</evidence>
<dbReference type="GO" id="GO:0034039">
    <property type="term" value="F:8-oxo-7,8-dihydroguanine DNA N-glycosylase activity"/>
    <property type="evidence" value="ECO:0007669"/>
    <property type="project" value="TreeGrafter"/>
</dbReference>
<keyword evidence="19" id="KW-1185">Reference proteome</keyword>
<dbReference type="HAMAP" id="MF_00103">
    <property type="entry name" value="Fapy_DNA_glycosyl"/>
    <property type="match status" value="1"/>
</dbReference>
<reference evidence="18 19" key="1">
    <citation type="submission" date="2016-10" db="EMBL/GenBank/DDBJ databases">
        <authorList>
            <person name="de Groot N.N."/>
        </authorList>
    </citation>
    <scope>NUCLEOTIDE SEQUENCE [LARGE SCALE GENOMIC DNA]</scope>
    <source>
        <strain evidence="18 19">DSM 19706</strain>
    </source>
</reference>
<dbReference type="FunFam" id="1.10.8.50:FF:000003">
    <property type="entry name" value="Formamidopyrimidine-DNA glycosylase"/>
    <property type="match status" value="1"/>
</dbReference>